<dbReference type="SUPFAM" id="SSF51197">
    <property type="entry name" value="Clavaminate synthase-like"/>
    <property type="match status" value="1"/>
</dbReference>
<dbReference type="InterPro" id="IPR026992">
    <property type="entry name" value="DIOX_N"/>
</dbReference>
<dbReference type="GO" id="GO:0051213">
    <property type="term" value="F:dioxygenase activity"/>
    <property type="evidence" value="ECO:0007669"/>
    <property type="project" value="UniProtKB-KW"/>
</dbReference>
<dbReference type="PANTHER" id="PTHR47990">
    <property type="entry name" value="2-OXOGLUTARATE (2OG) AND FE(II)-DEPENDENT OXYGENASE SUPERFAMILY PROTEIN-RELATED"/>
    <property type="match status" value="1"/>
</dbReference>
<dbReference type="Pfam" id="PF03171">
    <property type="entry name" value="2OG-FeII_Oxy"/>
    <property type="match status" value="1"/>
</dbReference>
<keyword evidence="3" id="KW-0223">Dioxygenase</keyword>
<name>A0A210PH57_MIZYE</name>
<accession>A0A210PH57</accession>
<dbReference type="PROSITE" id="PS51471">
    <property type="entry name" value="FE2OG_OXY"/>
    <property type="match status" value="1"/>
</dbReference>
<dbReference type="InterPro" id="IPR005123">
    <property type="entry name" value="Oxoglu/Fe-dep_dioxygenase_dom"/>
</dbReference>
<evidence type="ECO:0000313" key="3">
    <source>
        <dbReference type="EMBL" id="OWF35819.1"/>
    </source>
</evidence>
<dbReference type="InterPro" id="IPR027443">
    <property type="entry name" value="IPNS-like_sf"/>
</dbReference>
<sequence>MEPGTLQLPVIDMSKSRTQRDEMSQSLIDALENVGFLAIDNIEGLDFDILLRSCKWFFNQPYDKKKCLLRKQWNPENTNMFRGYFPVIEGEPSRKEGFEFGPVYPTIDSNTTRASWIYEENVWPEEDGKLPFKSELTKAFDIMHNTAMEILRLTARGIGIDENAFIGLFDDKPLTTFRMIHYPTWESTPPEVCLLEDGKVITTPEHTDTGFMTLLTTFGYSGLEVMTADGRWAAVAPRSNSLVMNIGDVFSRMLGGRFRATRHRVVDIGEDRFSFPFFLEPSFDADIGVNFLTKFTGSGPKHVPELYGPWVFHQYKYVKKHFEYRVLPDV</sequence>
<gene>
    <name evidence="3" type="ORF">KP79_PYT13680</name>
</gene>
<proteinExistence type="inferred from homology"/>
<dbReference type="EMBL" id="NEDP02076706">
    <property type="protein sequence ID" value="OWF35819.1"/>
    <property type="molecule type" value="Genomic_DNA"/>
</dbReference>
<comment type="similarity">
    <text evidence="1">Belongs to the iron/ascorbate-dependent oxidoreductase family.</text>
</comment>
<dbReference type="InterPro" id="IPR050231">
    <property type="entry name" value="Iron_ascorbate_oxido_reductase"/>
</dbReference>
<dbReference type="PRINTS" id="PR00682">
    <property type="entry name" value="IPNSYNTHASE"/>
</dbReference>
<dbReference type="STRING" id="6573.A0A210PH57"/>
<comment type="caution">
    <text evidence="3">The sequence shown here is derived from an EMBL/GenBank/DDBJ whole genome shotgun (WGS) entry which is preliminary data.</text>
</comment>
<keyword evidence="4" id="KW-1185">Reference proteome</keyword>
<protein>
    <submittedName>
        <fullName evidence="3">Gibberellin 2-beta-dioxygenase 4</fullName>
    </submittedName>
</protein>
<dbReference type="AlphaFoldDB" id="A0A210PH57"/>
<dbReference type="OrthoDB" id="288590at2759"/>
<dbReference type="InterPro" id="IPR044861">
    <property type="entry name" value="IPNS-like_FE2OG_OXY"/>
</dbReference>
<keyword evidence="1" id="KW-0560">Oxidoreductase</keyword>
<evidence type="ECO:0000256" key="1">
    <source>
        <dbReference type="RuleBase" id="RU003682"/>
    </source>
</evidence>
<dbReference type="Proteomes" id="UP000242188">
    <property type="component" value="Unassembled WGS sequence"/>
</dbReference>
<dbReference type="GO" id="GO:0046872">
    <property type="term" value="F:metal ion binding"/>
    <property type="evidence" value="ECO:0007669"/>
    <property type="project" value="UniProtKB-KW"/>
</dbReference>
<keyword evidence="1" id="KW-0479">Metal-binding</keyword>
<reference evidence="3 4" key="1">
    <citation type="journal article" date="2017" name="Nat. Ecol. Evol.">
        <title>Scallop genome provides insights into evolution of bilaterian karyotype and development.</title>
        <authorList>
            <person name="Wang S."/>
            <person name="Zhang J."/>
            <person name="Jiao W."/>
            <person name="Li J."/>
            <person name="Xun X."/>
            <person name="Sun Y."/>
            <person name="Guo X."/>
            <person name="Huan P."/>
            <person name="Dong B."/>
            <person name="Zhang L."/>
            <person name="Hu X."/>
            <person name="Sun X."/>
            <person name="Wang J."/>
            <person name="Zhao C."/>
            <person name="Wang Y."/>
            <person name="Wang D."/>
            <person name="Huang X."/>
            <person name="Wang R."/>
            <person name="Lv J."/>
            <person name="Li Y."/>
            <person name="Zhang Z."/>
            <person name="Liu B."/>
            <person name="Lu W."/>
            <person name="Hui Y."/>
            <person name="Liang J."/>
            <person name="Zhou Z."/>
            <person name="Hou R."/>
            <person name="Li X."/>
            <person name="Liu Y."/>
            <person name="Li H."/>
            <person name="Ning X."/>
            <person name="Lin Y."/>
            <person name="Zhao L."/>
            <person name="Xing Q."/>
            <person name="Dou J."/>
            <person name="Li Y."/>
            <person name="Mao J."/>
            <person name="Guo H."/>
            <person name="Dou H."/>
            <person name="Li T."/>
            <person name="Mu C."/>
            <person name="Jiang W."/>
            <person name="Fu Q."/>
            <person name="Fu X."/>
            <person name="Miao Y."/>
            <person name="Liu J."/>
            <person name="Yu Q."/>
            <person name="Li R."/>
            <person name="Liao H."/>
            <person name="Li X."/>
            <person name="Kong Y."/>
            <person name="Jiang Z."/>
            <person name="Chourrout D."/>
            <person name="Li R."/>
            <person name="Bao Z."/>
        </authorList>
    </citation>
    <scope>NUCLEOTIDE SEQUENCE [LARGE SCALE GENOMIC DNA]</scope>
    <source>
        <strain evidence="3 4">PY_sf001</strain>
    </source>
</reference>
<dbReference type="Pfam" id="PF14226">
    <property type="entry name" value="DIOX_N"/>
    <property type="match status" value="1"/>
</dbReference>
<organism evidence="3 4">
    <name type="scientific">Mizuhopecten yessoensis</name>
    <name type="common">Japanese scallop</name>
    <name type="synonym">Patinopecten yessoensis</name>
    <dbReference type="NCBI Taxonomy" id="6573"/>
    <lineage>
        <taxon>Eukaryota</taxon>
        <taxon>Metazoa</taxon>
        <taxon>Spiralia</taxon>
        <taxon>Lophotrochozoa</taxon>
        <taxon>Mollusca</taxon>
        <taxon>Bivalvia</taxon>
        <taxon>Autobranchia</taxon>
        <taxon>Pteriomorphia</taxon>
        <taxon>Pectinida</taxon>
        <taxon>Pectinoidea</taxon>
        <taxon>Pectinidae</taxon>
        <taxon>Mizuhopecten</taxon>
    </lineage>
</organism>
<evidence type="ECO:0000313" key="4">
    <source>
        <dbReference type="Proteomes" id="UP000242188"/>
    </source>
</evidence>
<feature type="domain" description="Fe2OG dioxygenase" evidence="2">
    <location>
        <begin position="172"/>
        <end position="281"/>
    </location>
</feature>
<evidence type="ECO:0000259" key="2">
    <source>
        <dbReference type="PROSITE" id="PS51471"/>
    </source>
</evidence>
<keyword evidence="1" id="KW-0408">Iron</keyword>
<dbReference type="Gene3D" id="2.60.120.330">
    <property type="entry name" value="B-lactam Antibiotic, Isopenicillin N Synthase, Chain"/>
    <property type="match status" value="1"/>
</dbReference>